<sequence>MKSKFLAIIIVAIIAVIALGAAFTLCLGSNGEPSDSSSWEVRELSGIKFKVPQKHESENMLSGNIIDGVKTGDMYQSEDLTISINDTNWTSELNKFMNTDSNSMTVLDANGTKIKTFSADGTSVAFFEINKNKIAVNWSGDINGDIKAIIFSFFQENK</sequence>
<proteinExistence type="predicted"/>
<evidence type="ECO:0000313" key="2">
    <source>
        <dbReference type="Proteomes" id="UP000253099"/>
    </source>
</evidence>
<accession>A0A366MBI9</accession>
<name>A0A366MBI9_9EURY</name>
<dbReference type="AlphaFoldDB" id="A0A366MBI9"/>
<reference evidence="1 2" key="1">
    <citation type="submission" date="2018-06" db="EMBL/GenBank/DDBJ databases">
        <title>Genomic insight into two independent archaeal endosymbiosis events.</title>
        <authorList>
            <person name="Lind A.E."/>
            <person name="Lewis W.H."/>
            <person name="Spang A."/>
            <person name="Guy L."/>
            <person name="Embley M.T."/>
            <person name="Ettema T.J.G."/>
        </authorList>
    </citation>
    <scope>NUCLEOTIDE SEQUENCE [LARGE SCALE GENOMIC DNA]</scope>
    <source>
        <strain evidence="1">NOE</strain>
    </source>
</reference>
<organism evidence="1 2">
    <name type="scientific">Candidatus Methanobinarius endosymbioticus</name>
    <dbReference type="NCBI Taxonomy" id="2006182"/>
    <lineage>
        <taxon>Archaea</taxon>
        <taxon>Methanobacteriati</taxon>
        <taxon>Methanobacteriota</taxon>
        <taxon>Methanomada group</taxon>
        <taxon>Methanobacteria</taxon>
        <taxon>Methanobacteriales</taxon>
        <taxon>Methanobacteriaceae</taxon>
        <taxon>Candidatus Methanobinarius</taxon>
    </lineage>
</organism>
<gene>
    <name evidence="1" type="ORF">ALNOE001_08300</name>
</gene>
<protein>
    <recommendedName>
        <fullName evidence="3">DUF4367 domain-containing protein</fullName>
    </recommendedName>
</protein>
<evidence type="ECO:0000313" key="1">
    <source>
        <dbReference type="EMBL" id="RBQ23555.1"/>
    </source>
</evidence>
<dbReference type="Proteomes" id="UP000253099">
    <property type="component" value="Unassembled WGS sequence"/>
</dbReference>
<comment type="caution">
    <text evidence="1">The sequence shown here is derived from an EMBL/GenBank/DDBJ whole genome shotgun (WGS) entry which is preliminary data.</text>
</comment>
<evidence type="ECO:0008006" key="3">
    <source>
        <dbReference type="Google" id="ProtNLM"/>
    </source>
</evidence>
<keyword evidence="2" id="KW-1185">Reference proteome</keyword>
<dbReference type="EMBL" id="NIZT01000023">
    <property type="protein sequence ID" value="RBQ23555.1"/>
    <property type="molecule type" value="Genomic_DNA"/>
</dbReference>